<dbReference type="CDD" id="cd00093">
    <property type="entry name" value="HTH_XRE"/>
    <property type="match status" value="1"/>
</dbReference>
<proteinExistence type="predicted"/>
<dbReference type="GO" id="GO:0003677">
    <property type="term" value="F:DNA binding"/>
    <property type="evidence" value="ECO:0007669"/>
    <property type="project" value="InterPro"/>
</dbReference>
<dbReference type="RefSeq" id="WP_151894436.1">
    <property type="nucleotide sequence ID" value="NZ_BKCF01000003.1"/>
</dbReference>
<evidence type="ECO:0000313" key="3">
    <source>
        <dbReference type="Proteomes" id="UP000326994"/>
    </source>
</evidence>
<dbReference type="Pfam" id="PF01381">
    <property type="entry name" value="HTH_3"/>
    <property type="match status" value="1"/>
</dbReference>
<keyword evidence="3" id="KW-1185">Reference proteome</keyword>
<accession>A0A5J4FV03</accession>
<dbReference type="Gene3D" id="1.10.260.40">
    <property type="entry name" value="lambda repressor-like DNA-binding domains"/>
    <property type="match status" value="1"/>
</dbReference>
<dbReference type="SMART" id="SM00530">
    <property type="entry name" value="HTH_XRE"/>
    <property type="match status" value="1"/>
</dbReference>
<dbReference type="OrthoDB" id="1034290at2"/>
<dbReference type="InterPro" id="IPR010982">
    <property type="entry name" value="Lambda_DNA-bd_dom_sf"/>
</dbReference>
<dbReference type="SUPFAM" id="SSF47413">
    <property type="entry name" value="lambda repressor-like DNA-binding domains"/>
    <property type="match status" value="1"/>
</dbReference>
<dbReference type="EMBL" id="BKCF01000003">
    <property type="protein sequence ID" value="GEQ86517.1"/>
    <property type="molecule type" value="Genomic_DNA"/>
</dbReference>
<protein>
    <submittedName>
        <fullName evidence="2">Transcriptional regulator</fullName>
    </submittedName>
</protein>
<dbReference type="PROSITE" id="PS50943">
    <property type="entry name" value="HTH_CROC1"/>
    <property type="match status" value="1"/>
</dbReference>
<name>A0A5J4FV03_9FLAO</name>
<reference evidence="2 3" key="1">
    <citation type="submission" date="2019-08" db="EMBL/GenBank/DDBJ databases">
        <title>Ulvibacter marinistellae sp. nov., isolated from a starfish, Patiria pectinifera.</title>
        <authorList>
            <person name="Kawano K."/>
            <person name="Ushijima N."/>
            <person name="Kihara M."/>
            <person name="Itoh H."/>
        </authorList>
    </citation>
    <scope>NUCLEOTIDE SEQUENCE [LARGE SCALE GENOMIC DNA]</scope>
    <source>
        <strain evidence="2 3">KK4</strain>
    </source>
</reference>
<sequence>MVNSSQFSKRLQKILDYYGVSATAFSEIISFNRSTISHLLSGRNKPSLEFVMKVLEAYPEVELYWLLNGKGTFPSTQKNEVSKISDTLQKPESHHNFISENHNVNQKKISEVPKNFENSLNPISGKSKNGVYEISEEKKLNSVPIDRIVIFYKDGTFSEFKN</sequence>
<evidence type="ECO:0000313" key="2">
    <source>
        <dbReference type="EMBL" id="GEQ86517.1"/>
    </source>
</evidence>
<evidence type="ECO:0000259" key="1">
    <source>
        <dbReference type="PROSITE" id="PS50943"/>
    </source>
</evidence>
<gene>
    <name evidence="2" type="ORF">ULMS_20250</name>
</gene>
<organism evidence="2 3">
    <name type="scientific">Patiriisocius marinistellae</name>
    <dbReference type="NCBI Taxonomy" id="2494560"/>
    <lineage>
        <taxon>Bacteria</taxon>
        <taxon>Pseudomonadati</taxon>
        <taxon>Bacteroidota</taxon>
        <taxon>Flavobacteriia</taxon>
        <taxon>Flavobacteriales</taxon>
        <taxon>Flavobacteriaceae</taxon>
        <taxon>Patiriisocius</taxon>
    </lineage>
</organism>
<comment type="caution">
    <text evidence="2">The sequence shown here is derived from an EMBL/GenBank/DDBJ whole genome shotgun (WGS) entry which is preliminary data.</text>
</comment>
<dbReference type="InterPro" id="IPR001387">
    <property type="entry name" value="Cro/C1-type_HTH"/>
</dbReference>
<dbReference type="AlphaFoldDB" id="A0A5J4FV03"/>
<feature type="domain" description="HTH cro/C1-type" evidence="1">
    <location>
        <begin position="11"/>
        <end position="66"/>
    </location>
</feature>
<dbReference type="Proteomes" id="UP000326994">
    <property type="component" value="Unassembled WGS sequence"/>
</dbReference>